<comment type="subcellular location">
    <subcellularLocation>
        <location evidence="1 7">Cell membrane</location>
        <topology evidence="1 7">Multi-pass membrane protein</topology>
    </subcellularLocation>
</comment>
<feature type="transmembrane region" description="Helical" evidence="7">
    <location>
        <begin position="205"/>
        <end position="223"/>
    </location>
</feature>
<evidence type="ECO:0000313" key="10">
    <source>
        <dbReference type="Proteomes" id="UP000287605"/>
    </source>
</evidence>
<dbReference type="AlphaFoldDB" id="A0A430B5Z1"/>
<evidence type="ECO:0000256" key="3">
    <source>
        <dbReference type="ARBA" id="ARBA00022475"/>
    </source>
</evidence>
<feature type="transmembrane region" description="Helical" evidence="7">
    <location>
        <begin position="180"/>
        <end position="199"/>
    </location>
</feature>
<dbReference type="GO" id="GO:0005886">
    <property type="term" value="C:plasma membrane"/>
    <property type="evidence" value="ECO:0007669"/>
    <property type="project" value="UniProtKB-SubCell"/>
</dbReference>
<feature type="transmembrane region" description="Helical" evidence="7">
    <location>
        <begin position="235"/>
        <end position="253"/>
    </location>
</feature>
<organism evidence="9 10">
    <name type="scientific">Vagococcus elongatus</name>
    <dbReference type="NCBI Taxonomy" id="180344"/>
    <lineage>
        <taxon>Bacteria</taxon>
        <taxon>Bacillati</taxon>
        <taxon>Bacillota</taxon>
        <taxon>Bacilli</taxon>
        <taxon>Lactobacillales</taxon>
        <taxon>Enterococcaceae</taxon>
        <taxon>Vagococcus</taxon>
    </lineage>
</organism>
<dbReference type="CDD" id="cd06261">
    <property type="entry name" value="TM_PBP2"/>
    <property type="match status" value="1"/>
</dbReference>
<reference evidence="9 10" key="1">
    <citation type="submission" date="2017-05" db="EMBL/GenBank/DDBJ databases">
        <title>Vagococcus spp. assemblies.</title>
        <authorList>
            <person name="Gulvik C.A."/>
        </authorList>
    </citation>
    <scope>NUCLEOTIDE SEQUENCE [LARGE SCALE GENOMIC DNA]</scope>
    <source>
        <strain evidence="9 10">CCUG 51432</strain>
    </source>
</reference>
<feature type="transmembrane region" description="Helical" evidence="7">
    <location>
        <begin position="132"/>
        <end position="151"/>
    </location>
</feature>
<accession>A0A430B5Z1</accession>
<keyword evidence="4 7" id="KW-0812">Transmembrane</keyword>
<dbReference type="PANTHER" id="PTHR30043:SF1">
    <property type="entry name" value="ABC TRANSPORT SYSTEM PERMEASE PROTEIN P69"/>
    <property type="match status" value="1"/>
</dbReference>
<dbReference type="EMBL" id="NGKA01000001">
    <property type="protein sequence ID" value="RSU15714.1"/>
    <property type="molecule type" value="Genomic_DNA"/>
</dbReference>
<feature type="transmembrane region" description="Helical" evidence="7">
    <location>
        <begin position="70"/>
        <end position="95"/>
    </location>
</feature>
<evidence type="ECO:0000256" key="2">
    <source>
        <dbReference type="ARBA" id="ARBA00022448"/>
    </source>
</evidence>
<evidence type="ECO:0000256" key="4">
    <source>
        <dbReference type="ARBA" id="ARBA00022692"/>
    </source>
</evidence>
<dbReference type="InterPro" id="IPR000515">
    <property type="entry name" value="MetI-like"/>
</dbReference>
<evidence type="ECO:0000313" key="9">
    <source>
        <dbReference type="EMBL" id="RSU15714.1"/>
    </source>
</evidence>
<dbReference type="RefSeq" id="WP_126806406.1">
    <property type="nucleotide sequence ID" value="NZ_NGKA01000001.1"/>
</dbReference>
<dbReference type="SUPFAM" id="SSF161098">
    <property type="entry name" value="MetI-like"/>
    <property type="match status" value="1"/>
</dbReference>
<dbReference type="PANTHER" id="PTHR30043">
    <property type="entry name" value="PHOSPHONATES TRANSPORT SYSTEM PERMEASE PROTEIN"/>
    <property type="match status" value="1"/>
</dbReference>
<feature type="domain" description="ABC transmembrane type-1" evidence="8">
    <location>
        <begin position="70"/>
        <end position="253"/>
    </location>
</feature>
<dbReference type="PROSITE" id="PS50928">
    <property type="entry name" value="ABC_TM1"/>
    <property type="match status" value="1"/>
</dbReference>
<dbReference type="InterPro" id="IPR035906">
    <property type="entry name" value="MetI-like_sf"/>
</dbReference>
<dbReference type="Gene3D" id="1.10.3720.10">
    <property type="entry name" value="MetI-like"/>
    <property type="match status" value="1"/>
</dbReference>
<comment type="similarity">
    <text evidence="7">Belongs to the binding-protein-dependent transport system permease family.</text>
</comment>
<dbReference type="Proteomes" id="UP000287605">
    <property type="component" value="Unassembled WGS sequence"/>
</dbReference>
<evidence type="ECO:0000259" key="8">
    <source>
        <dbReference type="PROSITE" id="PS50928"/>
    </source>
</evidence>
<evidence type="ECO:0000256" key="6">
    <source>
        <dbReference type="ARBA" id="ARBA00023136"/>
    </source>
</evidence>
<keyword evidence="10" id="KW-1185">Reference proteome</keyword>
<keyword evidence="6 7" id="KW-0472">Membrane</keyword>
<protein>
    <submittedName>
        <fullName evidence="9">Phosphonate ABC transporter permease</fullName>
    </submittedName>
</protein>
<sequence>MERKIQLTDSKSLLRKILMGAGSLVLFSASVLLLNLDLATFVSRAKEAGSVLQHFLQLDLTDLAEIMSELFLSVTIAFAALIGGTLFSLIFAVFGAENITPHRYLSYFIKGFISIIRAIPSLVWILMIVASMGFGTISGLIGLIFPTVGYLGKSFISSIEEVPEDVIEAMKATGASKIQIITEGVFPCVSNMFLSWIAIRVESNVAESISLGIVGAGGIGTLLTRAIGSYDYPKISTIILMIFVTMLALEIVVNRIKTVTK</sequence>
<name>A0A430B5Z1_9ENTE</name>
<evidence type="ECO:0000256" key="5">
    <source>
        <dbReference type="ARBA" id="ARBA00022989"/>
    </source>
</evidence>
<feature type="transmembrane region" description="Helical" evidence="7">
    <location>
        <begin position="12"/>
        <end position="34"/>
    </location>
</feature>
<dbReference type="OrthoDB" id="8557224at2"/>
<gene>
    <name evidence="9" type="ORF">CBF29_01175</name>
</gene>
<proteinExistence type="inferred from homology"/>
<keyword evidence="5 7" id="KW-1133">Transmembrane helix</keyword>
<evidence type="ECO:0000256" key="7">
    <source>
        <dbReference type="RuleBase" id="RU363032"/>
    </source>
</evidence>
<evidence type="ECO:0000256" key="1">
    <source>
        <dbReference type="ARBA" id="ARBA00004651"/>
    </source>
</evidence>
<dbReference type="Pfam" id="PF00528">
    <property type="entry name" value="BPD_transp_1"/>
    <property type="match status" value="1"/>
</dbReference>
<keyword evidence="2 7" id="KW-0813">Transport</keyword>
<dbReference type="GO" id="GO:0055085">
    <property type="term" value="P:transmembrane transport"/>
    <property type="evidence" value="ECO:0007669"/>
    <property type="project" value="InterPro"/>
</dbReference>
<keyword evidence="3" id="KW-1003">Cell membrane</keyword>
<comment type="caution">
    <text evidence="9">The sequence shown here is derived from an EMBL/GenBank/DDBJ whole genome shotgun (WGS) entry which is preliminary data.</text>
</comment>